<comment type="subcellular location">
    <subcellularLocation>
        <location evidence="1">Membrane</location>
        <topology evidence="1">Multi-pass membrane protein</topology>
    </subcellularLocation>
</comment>
<dbReference type="STRING" id="6689.A0A3R7P8R7"/>
<accession>A0A3R7P8R7</accession>
<keyword evidence="8" id="KW-1185">Reference proteome</keyword>
<evidence type="ECO:0000256" key="4">
    <source>
        <dbReference type="ARBA" id="ARBA00023136"/>
    </source>
</evidence>
<dbReference type="OrthoDB" id="4348522at2759"/>
<keyword evidence="2 5" id="KW-0812">Transmembrane</keyword>
<name>A0A3R7P8R7_PENVA</name>
<keyword evidence="3 5" id="KW-1133">Transmembrane helix</keyword>
<dbReference type="Proteomes" id="UP000283509">
    <property type="component" value="Unassembled WGS sequence"/>
</dbReference>
<feature type="transmembrane region" description="Helical" evidence="5">
    <location>
        <begin position="154"/>
        <end position="173"/>
    </location>
</feature>
<protein>
    <recommendedName>
        <fullName evidence="6">TRC8-like N-terminal domain-containing protein</fullName>
    </recommendedName>
</protein>
<evidence type="ECO:0000313" key="7">
    <source>
        <dbReference type="EMBL" id="ROT64015.1"/>
    </source>
</evidence>
<feature type="transmembrane region" description="Helical" evidence="5">
    <location>
        <begin position="90"/>
        <end position="107"/>
    </location>
</feature>
<evidence type="ECO:0000313" key="8">
    <source>
        <dbReference type="Proteomes" id="UP000283509"/>
    </source>
</evidence>
<evidence type="ECO:0000256" key="2">
    <source>
        <dbReference type="ARBA" id="ARBA00022692"/>
    </source>
</evidence>
<organism evidence="7 8">
    <name type="scientific">Penaeus vannamei</name>
    <name type="common">Whiteleg shrimp</name>
    <name type="synonym">Litopenaeus vannamei</name>
    <dbReference type="NCBI Taxonomy" id="6689"/>
    <lineage>
        <taxon>Eukaryota</taxon>
        <taxon>Metazoa</taxon>
        <taxon>Ecdysozoa</taxon>
        <taxon>Arthropoda</taxon>
        <taxon>Crustacea</taxon>
        <taxon>Multicrustacea</taxon>
        <taxon>Malacostraca</taxon>
        <taxon>Eumalacostraca</taxon>
        <taxon>Eucarida</taxon>
        <taxon>Decapoda</taxon>
        <taxon>Dendrobranchiata</taxon>
        <taxon>Penaeoidea</taxon>
        <taxon>Penaeidae</taxon>
        <taxon>Penaeus</taxon>
    </lineage>
</organism>
<reference evidence="7 8" key="2">
    <citation type="submission" date="2019-01" db="EMBL/GenBank/DDBJ databases">
        <title>The decoding of complex shrimp genome reveals the adaptation for benthos swimmer, frequently molting mechanism and breeding impact on genome.</title>
        <authorList>
            <person name="Sun Y."/>
            <person name="Gao Y."/>
            <person name="Yu Y."/>
        </authorList>
    </citation>
    <scope>NUCLEOTIDE SEQUENCE [LARGE SCALE GENOMIC DNA]</scope>
    <source>
        <tissue evidence="7">Muscle</tissue>
    </source>
</reference>
<sequence>MDYNIRQRMRGTKGWMLKGEQFEAIATVILRVPGYFILDYWYQNDIRNCIPRSLAWADVVSSGFAIFAVIQGVLVLLLPLEQLVTLYMHYLTIAVLAAADTFSNYYIEGEKLLVNQWPDYGTVSFQGFSNMLMLQKSLFDPNNDMETLFLRQQVAAIVFHTLVATFVTFFLDLDCNKDKILLLVYLVPVFARLAGFPVTELHLTHNFASCF</sequence>
<dbReference type="InterPro" id="IPR025754">
    <property type="entry name" value="TRC8_N_dom"/>
</dbReference>
<feature type="domain" description="TRC8-like N-terminal" evidence="6">
    <location>
        <begin position="24"/>
        <end position="210"/>
    </location>
</feature>
<gene>
    <name evidence="7" type="ORF">C7M84_018057</name>
</gene>
<dbReference type="Pfam" id="PF13705">
    <property type="entry name" value="TRC8_N"/>
    <property type="match status" value="1"/>
</dbReference>
<evidence type="ECO:0000256" key="5">
    <source>
        <dbReference type="SAM" id="Phobius"/>
    </source>
</evidence>
<keyword evidence="4 5" id="KW-0472">Membrane</keyword>
<dbReference type="AlphaFoldDB" id="A0A3R7P8R7"/>
<feature type="non-terminal residue" evidence="7">
    <location>
        <position position="211"/>
    </location>
</feature>
<evidence type="ECO:0000256" key="3">
    <source>
        <dbReference type="ARBA" id="ARBA00022989"/>
    </source>
</evidence>
<evidence type="ECO:0000256" key="1">
    <source>
        <dbReference type="ARBA" id="ARBA00004141"/>
    </source>
</evidence>
<proteinExistence type="predicted"/>
<dbReference type="GO" id="GO:0016020">
    <property type="term" value="C:membrane"/>
    <property type="evidence" value="ECO:0007669"/>
    <property type="project" value="UniProtKB-SubCell"/>
</dbReference>
<feature type="transmembrane region" description="Helical" evidence="5">
    <location>
        <begin position="180"/>
        <end position="198"/>
    </location>
</feature>
<comment type="caution">
    <text evidence="7">The sequence shown here is derived from an EMBL/GenBank/DDBJ whole genome shotgun (WGS) entry which is preliminary data.</text>
</comment>
<feature type="transmembrane region" description="Helical" evidence="5">
    <location>
        <begin position="54"/>
        <end position="78"/>
    </location>
</feature>
<dbReference type="EMBL" id="QCYY01003338">
    <property type="protein sequence ID" value="ROT64015.1"/>
    <property type="molecule type" value="Genomic_DNA"/>
</dbReference>
<reference evidence="7 8" key="1">
    <citation type="submission" date="2018-04" db="EMBL/GenBank/DDBJ databases">
        <authorList>
            <person name="Zhang X."/>
            <person name="Yuan J."/>
            <person name="Li F."/>
            <person name="Xiang J."/>
        </authorList>
    </citation>
    <scope>NUCLEOTIDE SEQUENCE [LARGE SCALE GENOMIC DNA]</scope>
    <source>
        <tissue evidence="7">Muscle</tissue>
    </source>
</reference>
<evidence type="ECO:0000259" key="6">
    <source>
        <dbReference type="Pfam" id="PF13705"/>
    </source>
</evidence>